<keyword evidence="6 7" id="KW-0472">Membrane</keyword>
<evidence type="ECO:0000256" key="5">
    <source>
        <dbReference type="ARBA" id="ARBA00022989"/>
    </source>
</evidence>
<dbReference type="OrthoDB" id="9804353at2"/>
<feature type="transmembrane region" description="Helical" evidence="7">
    <location>
        <begin position="66"/>
        <end position="83"/>
    </location>
</feature>
<dbReference type="Gene3D" id="1.10.3720.10">
    <property type="entry name" value="MetI-like"/>
    <property type="match status" value="1"/>
</dbReference>
<keyword evidence="5 7" id="KW-1133">Transmembrane helix</keyword>
<evidence type="ECO:0000256" key="6">
    <source>
        <dbReference type="ARBA" id="ARBA00023136"/>
    </source>
</evidence>
<keyword evidence="4 7" id="KW-0812">Transmembrane</keyword>
<evidence type="ECO:0000313" key="10">
    <source>
        <dbReference type="Proteomes" id="UP000190285"/>
    </source>
</evidence>
<dbReference type="STRING" id="36842.SAMN02194393_03728"/>
<reference evidence="10" key="1">
    <citation type="submission" date="2017-02" db="EMBL/GenBank/DDBJ databases">
        <authorList>
            <person name="Varghese N."/>
            <person name="Submissions S."/>
        </authorList>
    </citation>
    <scope>NUCLEOTIDE SEQUENCE [LARGE SCALE GENOMIC DNA]</scope>
    <source>
        <strain evidence="10">M1</strain>
    </source>
</reference>
<comment type="similarity">
    <text evidence="7">Belongs to the binding-protein-dependent transport system permease family.</text>
</comment>
<evidence type="ECO:0000256" key="1">
    <source>
        <dbReference type="ARBA" id="ARBA00004651"/>
    </source>
</evidence>
<dbReference type="GO" id="GO:0005886">
    <property type="term" value="C:plasma membrane"/>
    <property type="evidence" value="ECO:0007669"/>
    <property type="project" value="UniProtKB-SubCell"/>
</dbReference>
<evidence type="ECO:0000256" key="7">
    <source>
        <dbReference type="RuleBase" id="RU363032"/>
    </source>
</evidence>
<feature type="transmembrane region" description="Helical" evidence="7">
    <location>
        <begin position="165"/>
        <end position="182"/>
    </location>
</feature>
<dbReference type="InterPro" id="IPR035906">
    <property type="entry name" value="MetI-like_sf"/>
</dbReference>
<evidence type="ECO:0000313" key="9">
    <source>
        <dbReference type="EMBL" id="SKC82219.1"/>
    </source>
</evidence>
<dbReference type="AlphaFoldDB" id="A0A1T5M2Y4"/>
<feature type="transmembrane region" description="Helical" evidence="7">
    <location>
        <begin position="221"/>
        <end position="246"/>
    </location>
</feature>
<name>A0A1T5M2Y4_9FIRM</name>
<gene>
    <name evidence="9" type="ORF">SAMN02194393_03728</name>
</gene>
<comment type="subcellular location">
    <subcellularLocation>
        <location evidence="1 7">Cell membrane</location>
        <topology evidence="1 7">Multi-pass membrane protein</topology>
    </subcellularLocation>
</comment>
<dbReference type="Proteomes" id="UP000190285">
    <property type="component" value="Unassembled WGS sequence"/>
</dbReference>
<dbReference type="PANTHER" id="PTHR30151:SF20">
    <property type="entry name" value="ABC TRANSPORTER PERMEASE PROTEIN HI_0355-RELATED"/>
    <property type="match status" value="1"/>
</dbReference>
<evidence type="ECO:0000256" key="4">
    <source>
        <dbReference type="ARBA" id="ARBA00022692"/>
    </source>
</evidence>
<feature type="transmembrane region" description="Helical" evidence="7">
    <location>
        <begin position="188"/>
        <end position="209"/>
    </location>
</feature>
<dbReference type="EMBL" id="FUZT01000009">
    <property type="protein sequence ID" value="SKC82219.1"/>
    <property type="molecule type" value="Genomic_DNA"/>
</dbReference>
<evidence type="ECO:0000259" key="8">
    <source>
        <dbReference type="PROSITE" id="PS50928"/>
    </source>
</evidence>
<organism evidence="9 10">
    <name type="scientific">Maledivibacter halophilus</name>
    <dbReference type="NCBI Taxonomy" id="36842"/>
    <lineage>
        <taxon>Bacteria</taxon>
        <taxon>Bacillati</taxon>
        <taxon>Bacillota</taxon>
        <taxon>Clostridia</taxon>
        <taxon>Peptostreptococcales</taxon>
        <taxon>Caminicellaceae</taxon>
        <taxon>Maledivibacter</taxon>
    </lineage>
</organism>
<dbReference type="GO" id="GO:0055085">
    <property type="term" value="P:transmembrane transport"/>
    <property type="evidence" value="ECO:0007669"/>
    <property type="project" value="InterPro"/>
</dbReference>
<dbReference type="SUPFAM" id="SSF161098">
    <property type="entry name" value="MetI-like"/>
    <property type="match status" value="1"/>
</dbReference>
<feature type="transmembrane region" description="Helical" evidence="7">
    <location>
        <begin position="125"/>
        <end position="144"/>
    </location>
</feature>
<feature type="domain" description="ABC transmembrane type-1" evidence="8">
    <location>
        <begin position="59"/>
        <end position="239"/>
    </location>
</feature>
<protein>
    <submittedName>
        <fullName evidence="9">ABC-type nitrate/sulfonate/bicarbonate transport system, permease component</fullName>
    </submittedName>
</protein>
<accession>A0A1T5M2Y4</accession>
<keyword evidence="2 7" id="KW-0813">Transport</keyword>
<proteinExistence type="inferred from homology"/>
<dbReference type="Pfam" id="PF00528">
    <property type="entry name" value="BPD_transp_1"/>
    <property type="match status" value="1"/>
</dbReference>
<evidence type="ECO:0000256" key="3">
    <source>
        <dbReference type="ARBA" id="ARBA00022475"/>
    </source>
</evidence>
<evidence type="ECO:0000256" key="2">
    <source>
        <dbReference type="ARBA" id="ARBA00022448"/>
    </source>
</evidence>
<dbReference type="RefSeq" id="WP_079493617.1">
    <property type="nucleotide sequence ID" value="NZ_FUZT01000009.1"/>
</dbReference>
<dbReference type="PROSITE" id="PS50928">
    <property type="entry name" value="ABC_TM1"/>
    <property type="match status" value="1"/>
</dbReference>
<keyword evidence="10" id="KW-1185">Reference proteome</keyword>
<feature type="transmembrane region" description="Helical" evidence="7">
    <location>
        <begin position="12"/>
        <end position="33"/>
    </location>
</feature>
<dbReference type="CDD" id="cd06261">
    <property type="entry name" value="TM_PBP2"/>
    <property type="match status" value="1"/>
</dbReference>
<dbReference type="InterPro" id="IPR000515">
    <property type="entry name" value="MetI-like"/>
</dbReference>
<sequence length="282" mass="31670">MKKSENTGNKLIPIIFLGLLISIWHFVTEYGYIEKYLLPSPKDVAITFFEILPQLKPHIIITLKEALLGFALAIILAIVLAILMDNIEIIKKAIYPLLIISQTVPIIILAPLFAIWFGFGIFPKIIVVMVVCFFPIVVSLLEGLDSVDEDIINLMKSMGAGKLKIFTLVKFPAAMVNFFSGLKVAATYSIMGAVIGEWMGGKLGLGLYMMRAKKSFYLDKVFAIIFLIVALSMIVFKIVTVSQYLFMPWTKEKENRRNSNEKNRSIIFGSGSISKLFNWVSK</sequence>
<keyword evidence="3" id="KW-1003">Cell membrane</keyword>
<dbReference type="PANTHER" id="PTHR30151">
    <property type="entry name" value="ALKANE SULFONATE ABC TRANSPORTER-RELATED, MEMBRANE SUBUNIT"/>
    <property type="match status" value="1"/>
</dbReference>
<feature type="transmembrane region" description="Helical" evidence="7">
    <location>
        <begin position="95"/>
        <end position="119"/>
    </location>
</feature>